<dbReference type="InterPro" id="IPR032466">
    <property type="entry name" value="Metal_Hydrolase"/>
</dbReference>
<evidence type="ECO:0000313" key="2">
    <source>
        <dbReference type="EMBL" id="KXH27478.1"/>
    </source>
</evidence>
<dbReference type="AlphaFoldDB" id="A0A135RV84"/>
<dbReference type="InterPro" id="IPR011059">
    <property type="entry name" value="Metal-dep_hydrolase_composite"/>
</dbReference>
<name>A0A135RV84_9PEZI</name>
<dbReference type="Gene3D" id="2.30.40.10">
    <property type="entry name" value="Urease, subunit C, domain 1"/>
    <property type="match status" value="1"/>
</dbReference>
<dbReference type="Pfam" id="PF07969">
    <property type="entry name" value="Amidohydro_3"/>
    <property type="match status" value="1"/>
</dbReference>
<dbReference type="GO" id="GO:0016810">
    <property type="term" value="F:hydrolase activity, acting on carbon-nitrogen (but not peptide) bonds"/>
    <property type="evidence" value="ECO:0007669"/>
    <property type="project" value="InterPro"/>
</dbReference>
<protein>
    <submittedName>
        <fullName evidence="2">Amidohydrolase</fullName>
    </submittedName>
</protein>
<sequence>MMTSTHVVFQNGKIFRSNKAPVGQRSEANFAETLVIKDGIITFVGDASAPEVKTAIDAGAEVRDVGGNTLLPGLVDGHIHLTQLGQALLKLSLSHCKTLEDIRTTIRDHAAAHPDAERIFCSGWMHFMTPEGPLASLLDDLDPRPILITAKDLHSTWCNTAALKDLDLENEPDPPGGEIVRDPKTGKPSGLLSEAASMKFIPLYMARTSTRQDHIAAIETAINDYTAAGFTGLIDMAMEEDGWTALQEYRKQEKSAGRPFPIRFAAYWMILPKDDDEENIKQVERAAELAREFNLETDPDCRLVGIKLVCDGIIDGCTASLKEPYSHNGDNCDPVWSQRYMAPVVRAATRHGLQVALHAIGDRTVADAIDVLEAHVGPEHRPRIEHLEVTTAEDAKRLGKLGITASVQPVHSDPAILRAWPTLIGEHRCGRAFAYSDFADGGAHVAIGSDAPTAPHHVIDNLYIATTRRSAREPELETVVNPQFALSLCDVLAGATEGAARSCFLEDRVGSLEVGKKADLTIFDLDWDPRKALQAKTLETWFEGKQVFSGKR</sequence>
<dbReference type="PANTHER" id="PTHR22642:SF20">
    <property type="entry name" value="AMIDOHYDROLASE 3 DOMAIN-CONTAINING PROTEIN"/>
    <property type="match status" value="1"/>
</dbReference>
<dbReference type="PANTHER" id="PTHR22642">
    <property type="entry name" value="IMIDAZOLONEPROPIONASE"/>
    <property type="match status" value="1"/>
</dbReference>
<gene>
    <name evidence="2" type="ORF">CSAL01_07413</name>
</gene>
<dbReference type="InterPro" id="IPR033932">
    <property type="entry name" value="YtcJ-like"/>
</dbReference>
<evidence type="ECO:0000259" key="1">
    <source>
        <dbReference type="Pfam" id="PF07969"/>
    </source>
</evidence>
<dbReference type="EMBL" id="JFFI01002667">
    <property type="protein sequence ID" value="KXH27478.1"/>
    <property type="molecule type" value="Genomic_DNA"/>
</dbReference>
<keyword evidence="3" id="KW-1185">Reference proteome</keyword>
<dbReference type="Proteomes" id="UP000070121">
    <property type="component" value="Unassembled WGS sequence"/>
</dbReference>
<evidence type="ECO:0000313" key="3">
    <source>
        <dbReference type="Proteomes" id="UP000070121"/>
    </source>
</evidence>
<dbReference type="Gene3D" id="3.20.20.140">
    <property type="entry name" value="Metal-dependent hydrolases"/>
    <property type="match status" value="1"/>
</dbReference>
<comment type="caution">
    <text evidence="2">The sequence shown here is derived from an EMBL/GenBank/DDBJ whole genome shotgun (WGS) entry which is preliminary data.</text>
</comment>
<accession>A0A135RV84</accession>
<dbReference type="OrthoDB" id="3501663at2759"/>
<reference evidence="2 3" key="1">
    <citation type="submission" date="2014-02" db="EMBL/GenBank/DDBJ databases">
        <title>The genome sequence of Colletotrichum salicis CBS 607.94.</title>
        <authorList>
            <person name="Baroncelli R."/>
            <person name="Thon M.R."/>
        </authorList>
    </citation>
    <scope>NUCLEOTIDE SEQUENCE [LARGE SCALE GENOMIC DNA]</scope>
    <source>
        <strain evidence="2 3">CBS 607.94</strain>
    </source>
</reference>
<feature type="domain" description="Amidohydrolase 3" evidence="1">
    <location>
        <begin position="61"/>
        <end position="548"/>
    </location>
</feature>
<dbReference type="SUPFAM" id="SSF51338">
    <property type="entry name" value="Composite domain of metallo-dependent hydrolases"/>
    <property type="match status" value="1"/>
</dbReference>
<organism evidence="2 3">
    <name type="scientific">Colletotrichum salicis</name>
    <dbReference type="NCBI Taxonomy" id="1209931"/>
    <lineage>
        <taxon>Eukaryota</taxon>
        <taxon>Fungi</taxon>
        <taxon>Dikarya</taxon>
        <taxon>Ascomycota</taxon>
        <taxon>Pezizomycotina</taxon>
        <taxon>Sordariomycetes</taxon>
        <taxon>Hypocreomycetidae</taxon>
        <taxon>Glomerellales</taxon>
        <taxon>Glomerellaceae</taxon>
        <taxon>Colletotrichum</taxon>
        <taxon>Colletotrichum acutatum species complex</taxon>
    </lineage>
</organism>
<keyword evidence="2" id="KW-0378">Hydrolase</keyword>
<dbReference type="SUPFAM" id="SSF51556">
    <property type="entry name" value="Metallo-dependent hydrolases"/>
    <property type="match status" value="1"/>
</dbReference>
<proteinExistence type="predicted"/>
<dbReference type="InterPro" id="IPR013108">
    <property type="entry name" value="Amidohydro_3"/>
</dbReference>
<dbReference type="CDD" id="cd01300">
    <property type="entry name" value="YtcJ_like"/>
    <property type="match status" value="1"/>
</dbReference>
<dbReference type="Gene3D" id="3.10.310.70">
    <property type="match status" value="1"/>
</dbReference>